<dbReference type="EMBL" id="LJFO01000003">
    <property type="protein sequence ID" value="KPG14467.1"/>
    <property type="molecule type" value="Genomic_DNA"/>
</dbReference>
<dbReference type="AlphaFoldDB" id="A0A7V8LR73"/>
<evidence type="ECO:0000313" key="4">
    <source>
        <dbReference type="Proteomes" id="UP000037962"/>
    </source>
</evidence>
<proteinExistence type="predicted"/>
<protein>
    <submittedName>
        <fullName evidence="1">Uncharacterized protein</fullName>
    </submittedName>
</protein>
<sequence>MSEVLTVNDVDRPVWGAARPSLLAIRVDSGEAPEWIADRTGALLNSLQSDYAVTGWNVSVGDEWAELPDSLTDFVLANVVRGIDGEPEPESGYSFSISGTGPRIAPLVRISAGSVAVGRRLPARRLAVQLREMHQGALTTNDADAVCAAVAQTWNPATSEFADLAVRQLARRGNWKIGVGYRTWISTEVGSITHLVDRLTAVKLAGGTLISAPDDWPAARVVEAMTATLRENGLDEVPH</sequence>
<organism evidence="1 3">
    <name type="scientific">Mycobacteroides immunogenum</name>
    <dbReference type="NCBI Taxonomy" id="83262"/>
    <lineage>
        <taxon>Bacteria</taxon>
        <taxon>Bacillati</taxon>
        <taxon>Actinomycetota</taxon>
        <taxon>Actinomycetes</taxon>
        <taxon>Mycobacteriales</taxon>
        <taxon>Mycobacteriaceae</taxon>
        <taxon>Mycobacteroides</taxon>
    </lineage>
</organism>
<gene>
    <name evidence="1" type="ORF">AN908_08015</name>
    <name evidence="2" type="ORF">AN912_11770</name>
</gene>
<comment type="caution">
    <text evidence="1">The sequence shown here is derived from an EMBL/GenBank/DDBJ whole genome shotgun (WGS) entry which is preliminary data.</text>
</comment>
<dbReference type="KEGG" id="miz:BAB75_19370"/>
<dbReference type="RefSeq" id="WP_043077778.1">
    <property type="nucleotide sequence ID" value="NZ_CP011530.1"/>
</dbReference>
<dbReference type="Proteomes" id="UP000037843">
    <property type="component" value="Unassembled WGS sequence"/>
</dbReference>
<evidence type="ECO:0000313" key="3">
    <source>
        <dbReference type="Proteomes" id="UP000037843"/>
    </source>
</evidence>
<accession>A0A7V8LR73</accession>
<keyword evidence="4" id="KW-1185">Reference proteome</keyword>
<evidence type="ECO:0000313" key="2">
    <source>
        <dbReference type="EMBL" id="KPG34025.1"/>
    </source>
</evidence>
<dbReference type="Proteomes" id="UP000037962">
    <property type="component" value="Unassembled WGS sequence"/>
</dbReference>
<reference evidence="3 4" key="1">
    <citation type="submission" date="2015-09" db="EMBL/GenBank/DDBJ databases">
        <title>Genome Sequences of Mycobacterium immunogenum Isolates, Recuperated from a Chloraminated Drinking Water Distribution System Simulator Subjected to Episodes of Nitrification.</title>
        <authorList>
            <person name="Gomez-Alvarez V."/>
            <person name="Revetta R.P."/>
        </authorList>
    </citation>
    <scope>NUCLEOTIDE SEQUENCE [LARGE SCALE GENOMIC DNA]</scope>
    <source>
        <strain evidence="1 3">H008</strain>
        <strain evidence="2 4">H076</strain>
    </source>
</reference>
<dbReference type="OrthoDB" id="3770451at2"/>
<evidence type="ECO:0000313" key="1">
    <source>
        <dbReference type="EMBL" id="KPG14467.1"/>
    </source>
</evidence>
<name>A0A7V8LR73_9MYCO</name>
<dbReference type="GeneID" id="45766026"/>
<dbReference type="EMBL" id="LJFS01000012">
    <property type="protein sequence ID" value="KPG34025.1"/>
    <property type="molecule type" value="Genomic_DNA"/>
</dbReference>